<evidence type="ECO:0000256" key="7">
    <source>
        <dbReference type="ARBA" id="ARBA00022679"/>
    </source>
</evidence>
<dbReference type="OrthoDB" id="106623at2759"/>
<dbReference type="Gene3D" id="3.40.50.2020">
    <property type="match status" value="1"/>
</dbReference>
<dbReference type="EC" id="2.4.2.9" evidence="4"/>
<evidence type="ECO:0000256" key="2">
    <source>
        <dbReference type="ARBA" id="ARBA00005180"/>
    </source>
</evidence>
<reference evidence="11 12" key="1">
    <citation type="journal article" date="2015" name="Plant Cell">
        <title>Oil accumulation by the oleaginous diatom Fistulifera solaris as revealed by the genome and transcriptome.</title>
        <authorList>
            <person name="Tanaka T."/>
            <person name="Maeda Y."/>
            <person name="Veluchamy A."/>
            <person name="Tanaka M."/>
            <person name="Abida H."/>
            <person name="Marechal E."/>
            <person name="Bowler C."/>
            <person name="Muto M."/>
            <person name="Sunaga Y."/>
            <person name="Tanaka M."/>
            <person name="Yoshino T."/>
            <person name="Taniguchi T."/>
            <person name="Fukuda Y."/>
            <person name="Nemoto M."/>
            <person name="Matsumoto M."/>
            <person name="Wong P.S."/>
            <person name="Aburatani S."/>
            <person name="Fujibuchi W."/>
        </authorList>
    </citation>
    <scope>NUCLEOTIDE SEQUENCE [LARGE SCALE GENOMIC DNA]</scope>
    <source>
        <strain evidence="11 12">JPCC DA0580</strain>
    </source>
</reference>
<dbReference type="GO" id="GO:0008655">
    <property type="term" value="P:pyrimidine-containing compound salvage"/>
    <property type="evidence" value="ECO:0007669"/>
    <property type="project" value="UniProtKB-ARBA"/>
</dbReference>
<evidence type="ECO:0000256" key="3">
    <source>
        <dbReference type="ARBA" id="ARBA00009516"/>
    </source>
</evidence>
<keyword evidence="9" id="KW-0342">GTP-binding</keyword>
<dbReference type="GO" id="GO:0004845">
    <property type="term" value="F:uracil phosphoribosyltransferase activity"/>
    <property type="evidence" value="ECO:0007669"/>
    <property type="project" value="UniProtKB-EC"/>
</dbReference>
<evidence type="ECO:0000313" key="11">
    <source>
        <dbReference type="EMBL" id="GAX16592.1"/>
    </source>
</evidence>
<dbReference type="InterPro" id="IPR000836">
    <property type="entry name" value="PRTase_dom"/>
</dbReference>
<dbReference type="FunFam" id="3.40.50.2020:FF:000023">
    <property type="entry name" value="Probable uracil phosphoribosyltransferase"/>
    <property type="match status" value="1"/>
</dbReference>
<evidence type="ECO:0000256" key="5">
    <source>
        <dbReference type="ARBA" id="ARBA00022533"/>
    </source>
</evidence>
<gene>
    <name evidence="11" type="ORF">FisN_7Lh323</name>
</gene>
<keyword evidence="5" id="KW-0021">Allosteric enzyme</keyword>
<feature type="domain" description="Phosphoribosyltransferase" evidence="10">
    <location>
        <begin position="12"/>
        <end position="220"/>
    </location>
</feature>
<comment type="pathway">
    <text evidence="2">Pyrimidine metabolism; UMP biosynthesis via salvage pathway; UMP from uracil: step 1/1.</text>
</comment>
<dbReference type="GO" id="GO:0005525">
    <property type="term" value="F:GTP binding"/>
    <property type="evidence" value="ECO:0007669"/>
    <property type="project" value="UniProtKB-KW"/>
</dbReference>
<evidence type="ECO:0000256" key="8">
    <source>
        <dbReference type="ARBA" id="ARBA00022741"/>
    </source>
</evidence>
<organism evidence="11 12">
    <name type="scientific">Fistulifera solaris</name>
    <name type="common">Oleaginous diatom</name>
    <dbReference type="NCBI Taxonomy" id="1519565"/>
    <lineage>
        <taxon>Eukaryota</taxon>
        <taxon>Sar</taxon>
        <taxon>Stramenopiles</taxon>
        <taxon>Ochrophyta</taxon>
        <taxon>Bacillariophyta</taxon>
        <taxon>Bacillariophyceae</taxon>
        <taxon>Bacillariophycidae</taxon>
        <taxon>Naviculales</taxon>
        <taxon>Naviculaceae</taxon>
        <taxon>Fistulifera</taxon>
    </lineage>
</organism>
<dbReference type="InterPro" id="IPR029057">
    <property type="entry name" value="PRTase-like"/>
</dbReference>
<protein>
    <recommendedName>
        <fullName evidence="4">uracil phosphoribosyltransferase</fullName>
        <ecNumber evidence="4">2.4.2.9</ecNumber>
    </recommendedName>
</protein>
<dbReference type="AlphaFoldDB" id="A0A1Z5JRW7"/>
<evidence type="ECO:0000313" key="12">
    <source>
        <dbReference type="Proteomes" id="UP000198406"/>
    </source>
</evidence>
<evidence type="ECO:0000259" key="10">
    <source>
        <dbReference type="Pfam" id="PF14681"/>
    </source>
</evidence>
<name>A0A1Z5JRW7_FISSO</name>
<keyword evidence="6 11" id="KW-0328">Glycosyltransferase</keyword>
<dbReference type="Proteomes" id="UP000198406">
    <property type="component" value="Unassembled WGS sequence"/>
</dbReference>
<dbReference type="NCBIfam" id="NF001097">
    <property type="entry name" value="PRK00129.1"/>
    <property type="match status" value="1"/>
</dbReference>
<comment type="similarity">
    <text evidence="3">Belongs to the UPRTase family.</text>
</comment>
<dbReference type="CDD" id="cd06223">
    <property type="entry name" value="PRTases_typeI"/>
    <property type="match status" value="1"/>
</dbReference>
<comment type="caution">
    <text evidence="11">The sequence shown here is derived from an EMBL/GenBank/DDBJ whole genome shotgun (WGS) entry which is preliminary data.</text>
</comment>
<keyword evidence="8" id="KW-0547">Nucleotide-binding</keyword>
<evidence type="ECO:0000256" key="9">
    <source>
        <dbReference type="ARBA" id="ARBA00023134"/>
    </source>
</evidence>
<sequence length="220" mass="24214">MSSELHPDLTLVQSKALRLLFTKLRDKNTSQIDFVRYSKRLMHLLVEDTLVRLPTVEIEKQTPTGLFQGLESTTIPSQTCVVSIMRSGDALLESFREVEPAFKVGKILIQRDEASADKTAQFFYEKVPPGIHKMNVILCDPMVATAGSAVAALDLLCQVKHVDPSQITFATIICATEGLGVLARKYPGVKIVTAAIDEGLNDEKFILPGLGDFGDRFYGT</sequence>
<dbReference type="Pfam" id="PF14681">
    <property type="entry name" value="UPRTase"/>
    <property type="match status" value="1"/>
</dbReference>
<dbReference type="SUPFAM" id="SSF53271">
    <property type="entry name" value="PRTase-like"/>
    <property type="match status" value="1"/>
</dbReference>
<keyword evidence="7 11" id="KW-0808">Transferase</keyword>
<evidence type="ECO:0000256" key="1">
    <source>
        <dbReference type="ARBA" id="ARBA00001946"/>
    </source>
</evidence>
<dbReference type="InParanoid" id="A0A1Z5JRW7"/>
<evidence type="ECO:0000256" key="6">
    <source>
        <dbReference type="ARBA" id="ARBA00022676"/>
    </source>
</evidence>
<evidence type="ECO:0000256" key="4">
    <source>
        <dbReference type="ARBA" id="ARBA00011894"/>
    </source>
</evidence>
<dbReference type="EMBL" id="BDSP01000107">
    <property type="protein sequence ID" value="GAX16592.1"/>
    <property type="molecule type" value="Genomic_DNA"/>
</dbReference>
<comment type="cofactor">
    <cofactor evidence="1">
        <name>Mg(2+)</name>
        <dbReference type="ChEBI" id="CHEBI:18420"/>
    </cofactor>
</comment>
<keyword evidence="12" id="KW-1185">Reference proteome</keyword>
<proteinExistence type="inferred from homology"/>
<accession>A0A1Z5JRW7</accession>